<dbReference type="InterPro" id="IPR014922">
    <property type="entry name" value="YdhG-like"/>
</dbReference>
<protein>
    <recommendedName>
        <fullName evidence="1">YdhG-like domain-containing protein</fullName>
    </recommendedName>
</protein>
<comment type="caution">
    <text evidence="2">The sequence shown here is derived from an EMBL/GenBank/DDBJ whole genome shotgun (WGS) entry which is preliminary data.</text>
</comment>
<dbReference type="Gene3D" id="3.90.1150.200">
    <property type="match status" value="1"/>
</dbReference>
<evidence type="ECO:0000313" key="2">
    <source>
        <dbReference type="EMBL" id="GMK45922.1"/>
    </source>
</evidence>
<reference evidence="2 3" key="1">
    <citation type="submission" date="2023-05" db="EMBL/GenBank/DDBJ databases">
        <title>Draft genome of Paenibacillus sp. CCS26.</title>
        <authorList>
            <person name="Akita H."/>
            <person name="Shinto Y."/>
            <person name="Kimura Z."/>
        </authorList>
    </citation>
    <scope>NUCLEOTIDE SEQUENCE [LARGE SCALE GENOMIC DNA]</scope>
    <source>
        <strain evidence="2 3">CCS26</strain>
    </source>
</reference>
<dbReference type="Proteomes" id="UP001285921">
    <property type="component" value="Unassembled WGS sequence"/>
</dbReference>
<feature type="domain" description="YdhG-like" evidence="1">
    <location>
        <begin position="20"/>
        <end position="110"/>
    </location>
</feature>
<evidence type="ECO:0000259" key="1">
    <source>
        <dbReference type="Pfam" id="PF08818"/>
    </source>
</evidence>
<name>A0ABQ6NNY9_9BACL</name>
<dbReference type="EMBL" id="BTCL01000009">
    <property type="protein sequence ID" value="GMK45922.1"/>
    <property type="molecule type" value="Genomic_DNA"/>
</dbReference>
<dbReference type="Pfam" id="PF08818">
    <property type="entry name" value="DUF1801"/>
    <property type="match status" value="1"/>
</dbReference>
<proteinExistence type="predicted"/>
<organism evidence="2 3">
    <name type="scientific">Paenibacillus glycanilyticus</name>
    <dbReference type="NCBI Taxonomy" id="126569"/>
    <lineage>
        <taxon>Bacteria</taxon>
        <taxon>Bacillati</taxon>
        <taxon>Bacillota</taxon>
        <taxon>Bacilli</taxon>
        <taxon>Bacillales</taxon>
        <taxon>Paenibacillaceae</taxon>
        <taxon>Paenibacillus</taxon>
    </lineage>
</organism>
<dbReference type="SUPFAM" id="SSF159888">
    <property type="entry name" value="YdhG-like"/>
    <property type="match status" value="1"/>
</dbReference>
<keyword evidence="3" id="KW-1185">Reference proteome</keyword>
<evidence type="ECO:0000313" key="3">
    <source>
        <dbReference type="Proteomes" id="UP001285921"/>
    </source>
</evidence>
<dbReference type="RefSeq" id="WP_201007081.1">
    <property type="nucleotide sequence ID" value="NZ_BTCL01000009.1"/>
</dbReference>
<sequence length="114" mass="12642">MKQAEVTSFIEELAQPWQAELASSLRDMVHETVPGAEERIQYKKPHFLKNGKYAAVISTAKDAVSFVIFNAAEVEFPEGQFDGPPERKTIKFKAGQAADFDVLANLLKQASESL</sequence>
<accession>A0ABQ6NNY9</accession>
<gene>
    <name evidence="2" type="ORF">PghCCS26_30500</name>
</gene>